<keyword evidence="2 11" id="KW-0547">Nucleotide-binding</keyword>
<dbReference type="PROSITE" id="PS51198">
    <property type="entry name" value="UVRD_HELICASE_ATP_BIND"/>
    <property type="match status" value="1"/>
</dbReference>
<gene>
    <name evidence="14" type="ORF">A2V97_03775</name>
</gene>
<evidence type="ECO:0000256" key="3">
    <source>
        <dbReference type="ARBA" id="ARBA00022801"/>
    </source>
</evidence>
<dbReference type="Pfam" id="PF13538">
    <property type="entry name" value="UvrD_C_2"/>
    <property type="match status" value="1"/>
</dbReference>
<protein>
    <recommendedName>
        <fullName evidence="9">DNA 3'-5' helicase</fullName>
        <ecNumber evidence="9">5.6.2.4</ecNumber>
    </recommendedName>
</protein>
<dbReference type="GO" id="GO:0005829">
    <property type="term" value="C:cytosol"/>
    <property type="evidence" value="ECO:0007669"/>
    <property type="project" value="TreeGrafter"/>
</dbReference>
<evidence type="ECO:0000259" key="12">
    <source>
        <dbReference type="PROSITE" id="PS51198"/>
    </source>
</evidence>
<dbReference type="EC" id="5.6.2.4" evidence="9"/>
<sequence>MQKGNKLLSSLNKEQVKAVTYIGGPLLVLAGAGSGKTKVLTHRVAYFIAEKTLKPENALLLTFTNKASGEMKERIASLTGSTPPYSGTFHSFCAKILRIDGKHIGIYPSFLIYDEDDSKEMVKQILSEFNLSTDSYNPAAILGEISDAKNQMLSPTQYAELAPGDWGETVFKVYVAYEKALKEVGALDFDDLLIKTVELFKEVPEVLNKWQEKLTHIFVDEWQDTNKIQYALTKLLVGRGKNITAVGDASQSIYSWRGADYRNINYLVRDFPDIKIINLEQNYRSTQNILSAANSVISKNKTHPILKLWTLKGAGEKIKLYTARNGLDEASFVVGEIQSLITSRQSPITFQDIAVLYRTNAQSRVLEEALLHSGIPYLLVGGVRFYGRKEIKDVLSFLRLLINPKDTVAKRRIEKLGVRRIEKFKSLKEEIENLESFTTLDLLDIVLEKTGYLDLYQKETEENLARLENIKELRSVATEFPNINEFLENVALVETEQFKSQNTNHVSRRDAVTLMTLHAAKGLEFPVVFIVGMEEGLFPHSRSLWDSSQLEEERRLAYVGITRAKNLLYLSYATRRLYFGEKISNPPSRFIIDIPETLLQGTGTDRLLKSLGEFDDINF</sequence>
<evidence type="ECO:0000256" key="9">
    <source>
        <dbReference type="ARBA" id="ARBA00034808"/>
    </source>
</evidence>
<keyword evidence="5 11" id="KW-0067">ATP-binding</keyword>
<evidence type="ECO:0000256" key="1">
    <source>
        <dbReference type="ARBA" id="ARBA00009922"/>
    </source>
</evidence>
<dbReference type="InterPro" id="IPR014017">
    <property type="entry name" value="DNA_helicase_UvrD-like_C"/>
</dbReference>
<feature type="domain" description="UvrD-like helicase C-terminal" evidence="13">
    <location>
        <begin position="287"/>
        <end position="522"/>
    </location>
</feature>
<dbReference type="Pfam" id="PF13361">
    <property type="entry name" value="UvrD_C"/>
    <property type="match status" value="1"/>
</dbReference>
<dbReference type="PANTHER" id="PTHR11070:SF2">
    <property type="entry name" value="ATP-DEPENDENT DNA HELICASE SRS2"/>
    <property type="match status" value="1"/>
</dbReference>
<dbReference type="InterPro" id="IPR027785">
    <property type="entry name" value="UvrD-like_helicase_C"/>
</dbReference>
<dbReference type="InterPro" id="IPR027417">
    <property type="entry name" value="P-loop_NTPase"/>
</dbReference>
<name>A0A1F7XLI8_9BACT</name>
<comment type="similarity">
    <text evidence="1">Belongs to the helicase family. UvrD subfamily.</text>
</comment>
<dbReference type="InterPro" id="IPR014016">
    <property type="entry name" value="UvrD-like_ATP-bd"/>
</dbReference>
<dbReference type="GO" id="GO:0003677">
    <property type="term" value="F:DNA binding"/>
    <property type="evidence" value="ECO:0007669"/>
    <property type="project" value="UniProtKB-KW"/>
</dbReference>
<dbReference type="InterPro" id="IPR013986">
    <property type="entry name" value="DExx_box_DNA_helicase_dom_sf"/>
</dbReference>
<comment type="catalytic activity">
    <reaction evidence="8">
        <text>Couples ATP hydrolysis with the unwinding of duplex DNA by translocating in the 3'-5' direction.</text>
        <dbReference type="EC" id="5.6.2.4"/>
    </reaction>
</comment>
<evidence type="ECO:0000256" key="6">
    <source>
        <dbReference type="ARBA" id="ARBA00023125"/>
    </source>
</evidence>
<dbReference type="Gene3D" id="1.10.10.160">
    <property type="match status" value="1"/>
</dbReference>
<evidence type="ECO:0000313" key="15">
    <source>
        <dbReference type="Proteomes" id="UP000177382"/>
    </source>
</evidence>
<dbReference type="InterPro" id="IPR000212">
    <property type="entry name" value="DNA_helicase_UvrD/REP"/>
</dbReference>
<feature type="binding site" evidence="11">
    <location>
        <begin position="30"/>
        <end position="37"/>
    </location>
    <ligand>
        <name>ATP</name>
        <dbReference type="ChEBI" id="CHEBI:30616"/>
    </ligand>
</feature>
<dbReference type="AlphaFoldDB" id="A0A1F7XLI8"/>
<reference evidence="14 15" key="1">
    <citation type="journal article" date="2016" name="Nat. Commun.">
        <title>Thousands of microbial genomes shed light on interconnected biogeochemical processes in an aquifer system.</title>
        <authorList>
            <person name="Anantharaman K."/>
            <person name="Brown C.T."/>
            <person name="Hug L.A."/>
            <person name="Sharon I."/>
            <person name="Castelle C.J."/>
            <person name="Probst A.J."/>
            <person name="Thomas B.C."/>
            <person name="Singh A."/>
            <person name="Wilkins M.J."/>
            <person name="Karaoz U."/>
            <person name="Brodie E.L."/>
            <person name="Williams K.H."/>
            <person name="Hubbard S.S."/>
            <person name="Banfield J.F."/>
        </authorList>
    </citation>
    <scope>NUCLEOTIDE SEQUENCE [LARGE SCALE GENOMIC DNA]</scope>
</reference>
<dbReference type="Pfam" id="PF00580">
    <property type="entry name" value="UvrD-helicase"/>
    <property type="match status" value="1"/>
</dbReference>
<keyword evidence="4 11" id="KW-0347">Helicase</keyword>
<dbReference type="Gene3D" id="3.40.50.300">
    <property type="entry name" value="P-loop containing nucleotide triphosphate hydrolases"/>
    <property type="match status" value="3"/>
</dbReference>
<dbReference type="GO" id="GO:0033202">
    <property type="term" value="C:DNA helicase complex"/>
    <property type="evidence" value="ECO:0007669"/>
    <property type="project" value="TreeGrafter"/>
</dbReference>
<dbReference type="CDD" id="cd18807">
    <property type="entry name" value="SF1_C_UvrD"/>
    <property type="match status" value="1"/>
</dbReference>
<accession>A0A1F7XLI8</accession>
<comment type="caution">
    <text evidence="14">The sequence shown here is derived from an EMBL/GenBank/DDBJ whole genome shotgun (WGS) entry which is preliminary data.</text>
</comment>
<proteinExistence type="inferred from homology"/>
<evidence type="ECO:0000256" key="10">
    <source>
        <dbReference type="ARBA" id="ARBA00048988"/>
    </source>
</evidence>
<dbReference type="STRING" id="1802485.A2V97_03775"/>
<evidence type="ECO:0000256" key="2">
    <source>
        <dbReference type="ARBA" id="ARBA00022741"/>
    </source>
</evidence>
<evidence type="ECO:0000256" key="7">
    <source>
        <dbReference type="ARBA" id="ARBA00023235"/>
    </source>
</evidence>
<dbReference type="CDD" id="cd17932">
    <property type="entry name" value="DEXQc_UvrD"/>
    <property type="match status" value="1"/>
</dbReference>
<evidence type="ECO:0000256" key="5">
    <source>
        <dbReference type="ARBA" id="ARBA00022840"/>
    </source>
</evidence>
<dbReference type="GO" id="GO:0000725">
    <property type="term" value="P:recombinational repair"/>
    <property type="evidence" value="ECO:0007669"/>
    <property type="project" value="TreeGrafter"/>
</dbReference>
<evidence type="ECO:0000259" key="13">
    <source>
        <dbReference type="PROSITE" id="PS51217"/>
    </source>
</evidence>
<evidence type="ECO:0000313" key="14">
    <source>
        <dbReference type="EMBL" id="OGM15860.1"/>
    </source>
</evidence>
<dbReference type="Proteomes" id="UP000177382">
    <property type="component" value="Unassembled WGS sequence"/>
</dbReference>
<comment type="catalytic activity">
    <reaction evidence="10">
        <text>ATP + H2O = ADP + phosphate + H(+)</text>
        <dbReference type="Rhea" id="RHEA:13065"/>
        <dbReference type="ChEBI" id="CHEBI:15377"/>
        <dbReference type="ChEBI" id="CHEBI:15378"/>
        <dbReference type="ChEBI" id="CHEBI:30616"/>
        <dbReference type="ChEBI" id="CHEBI:43474"/>
        <dbReference type="ChEBI" id="CHEBI:456216"/>
        <dbReference type="EC" id="5.6.2.4"/>
    </reaction>
</comment>
<evidence type="ECO:0000256" key="8">
    <source>
        <dbReference type="ARBA" id="ARBA00034617"/>
    </source>
</evidence>
<dbReference type="GO" id="GO:0043138">
    <property type="term" value="F:3'-5' DNA helicase activity"/>
    <property type="evidence" value="ECO:0007669"/>
    <property type="project" value="UniProtKB-EC"/>
</dbReference>
<keyword evidence="6" id="KW-0238">DNA-binding</keyword>
<keyword evidence="3 11" id="KW-0378">Hydrolase</keyword>
<dbReference type="PANTHER" id="PTHR11070">
    <property type="entry name" value="UVRD / RECB / PCRA DNA HELICASE FAMILY MEMBER"/>
    <property type="match status" value="1"/>
</dbReference>
<dbReference type="PROSITE" id="PS51217">
    <property type="entry name" value="UVRD_HELICASE_CTER"/>
    <property type="match status" value="1"/>
</dbReference>
<dbReference type="SUPFAM" id="SSF52540">
    <property type="entry name" value="P-loop containing nucleoside triphosphate hydrolases"/>
    <property type="match status" value="1"/>
</dbReference>
<feature type="domain" description="UvrD-like helicase ATP-binding" evidence="12">
    <location>
        <begin position="9"/>
        <end position="286"/>
    </location>
</feature>
<evidence type="ECO:0000256" key="4">
    <source>
        <dbReference type="ARBA" id="ARBA00022806"/>
    </source>
</evidence>
<dbReference type="EMBL" id="MGFX01000001">
    <property type="protein sequence ID" value="OGM15860.1"/>
    <property type="molecule type" value="Genomic_DNA"/>
</dbReference>
<dbReference type="GO" id="GO:0005524">
    <property type="term" value="F:ATP binding"/>
    <property type="evidence" value="ECO:0007669"/>
    <property type="project" value="UniProtKB-UniRule"/>
</dbReference>
<keyword evidence="7" id="KW-0413">Isomerase</keyword>
<evidence type="ECO:0000256" key="11">
    <source>
        <dbReference type="PROSITE-ProRule" id="PRU00560"/>
    </source>
</evidence>
<organism evidence="14 15">
    <name type="scientific">Candidatus Woesebacteria bacterium RBG_16_42_24</name>
    <dbReference type="NCBI Taxonomy" id="1802485"/>
    <lineage>
        <taxon>Bacteria</taxon>
        <taxon>Candidatus Woeseibacteriota</taxon>
    </lineage>
</organism>
<dbReference type="Gene3D" id="1.10.486.10">
    <property type="entry name" value="PCRA, domain 4"/>
    <property type="match status" value="2"/>
</dbReference>
<dbReference type="GO" id="GO:0016887">
    <property type="term" value="F:ATP hydrolysis activity"/>
    <property type="evidence" value="ECO:0007669"/>
    <property type="project" value="RHEA"/>
</dbReference>